<keyword evidence="2" id="KW-0472">Membrane</keyword>
<gene>
    <name evidence="3" type="ORF">CLV63_119143</name>
</gene>
<feature type="region of interest" description="Disordered" evidence="1">
    <location>
        <begin position="314"/>
        <end position="333"/>
    </location>
</feature>
<proteinExistence type="predicted"/>
<dbReference type="EMBL" id="PYGA01000019">
    <property type="protein sequence ID" value="PSK91862.1"/>
    <property type="molecule type" value="Genomic_DNA"/>
</dbReference>
<evidence type="ECO:0000313" key="4">
    <source>
        <dbReference type="Proteomes" id="UP000240542"/>
    </source>
</evidence>
<feature type="transmembrane region" description="Helical" evidence="2">
    <location>
        <begin position="157"/>
        <end position="178"/>
    </location>
</feature>
<reference evidence="3 4" key="1">
    <citation type="submission" date="2018-03" db="EMBL/GenBank/DDBJ databases">
        <title>Genomic Encyclopedia of Archaeal and Bacterial Type Strains, Phase II (KMG-II): from individual species to whole genera.</title>
        <authorList>
            <person name="Goeker M."/>
        </authorList>
    </citation>
    <scope>NUCLEOTIDE SEQUENCE [LARGE SCALE GENOMIC DNA]</scope>
    <source>
        <strain evidence="3 4">DSM 45312</strain>
    </source>
</reference>
<feature type="transmembrane region" description="Helical" evidence="2">
    <location>
        <begin position="216"/>
        <end position="234"/>
    </location>
</feature>
<keyword evidence="2" id="KW-1133">Transmembrane helix</keyword>
<dbReference type="InterPro" id="IPR026467">
    <property type="entry name" value="Ser/Gly_Cys_C_dom"/>
</dbReference>
<evidence type="ECO:0000256" key="1">
    <source>
        <dbReference type="SAM" id="MobiDB-lite"/>
    </source>
</evidence>
<evidence type="ECO:0000313" key="3">
    <source>
        <dbReference type="EMBL" id="PSK91862.1"/>
    </source>
</evidence>
<feature type="compositionally biased region" description="Gly residues" evidence="1">
    <location>
        <begin position="316"/>
        <end position="333"/>
    </location>
</feature>
<protein>
    <submittedName>
        <fullName evidence="3">Uncharacterized protein (TIGR04222 family)</fullName>
    </submittedName>
</protein>
<feature type="transmembrane region" description="Helical" evidence="2">
    <location>
        <begin position="190"/>
        <end position="209"/>
    </location>
</feature>
<dbReference type="Proteomes" id="UP000240542">
    <property type="component" value="Unassembled WGS sequence"/>
</dbReference>
<sequence>MVIAFVLAVAGCQVAVGVCYLLTRLRYTRLRTRGPLRPATGPDDLSAYELAMLAGGNRRVGEVALAELYLSGRAVAWGRGAVARPGPEGTPVRPLSGAPFARTVDARLQSGVAVPVERLVATATRGDAATALLWRLRRLGLFFPPGALHGVGSWRHAAWGVHALLGVGGVLFAGYALVAAVGTPPPGSTAAPLLLGAVFLGYPFLLHLAHRFISGVQGAVLTAVSVTVLAIAGGALPRSAAAAALALFAGWFALYGCYRASGGKLGPRTVAGDTALAEARALAPGRGRTAVDSALRTTALVGLRGLCLHPRNQDGGADGGAGSSAGGGAGGGTEHAELAPLRAFASACWPRSGAGAVDRSVGGGFAADGGTGDWGGDGDSLAAPRSTQWRRSGGGRVG</sequence>
<feature type="region of interest" description="Disordered" evidence="1">
    <location>
        <begin position="368"/>
        <end position="398"/>
    </location>
</feature>
<feature type="compositionally biased region" description="Gly residues" evidence="1">
    <location>
        <begin position="368"/>
        <end position="378"/>
    </location>
</feature>
<dbReference type="RefSeq" id="WP_170134311.1">
    <property type="nucleotide sequence ID" value="NZ_PYGA01000019.1"/>
</dbReference>
<accession>A0A2P8D3S5</accession>
<comment type="caution">
    <text evidence="3">The sequence shown here is derived from an EMBL/GenBank/DDBJ whole genome shotgun (WGS) entry which is preliminary data.</text>
</comment>
<dbReference type="NCBIfam" id="TIGR04222">
    <property type="entry name" value="near_uncomplex"/>
    <property type="match status" value="1"/>
</dbReference>
<keyword evidence="4" id="KW-1185">Reference proteome</keyword>
<feature type="transmembrane region" description="Helical" evidence="2">
    <location>
        <begin position="6"/>
        <end position="23"/>
    </location>
</feature>
<keyword evidence="2" id="KW-0812">Transmembrane</keyword>
<evidence type="ECO:0000256" key="2">
    <source>
        <dbReference type="SAM" id="Phobius"/>
    </source>
</evidence>
<organism evidence="3 4">
    <name type="scientific">Murinocardiopsis flavida</name>
    <dbReference type="NCBI Taxonomy" id="645275"/>
    <lineage>
        <taxon>Bacteria</taxon>
        <taxon>Bacillati</taxon>
        <taxon>Actinomycetota</taxon>
        <taxon>Actinomycetes</taxon>
        <taxon>Streptosporangiales</taxon>
        <taxon>Nocardiopsidaceae</taxon>
        <taxon>Murinocardiopsis</taxon>
    </lineage>
</organism>
<name>A0A2P8D3S5_9ACTN</name>
<feature type="transmembrane region" description="Helical" evidence="2">
    <location>
        <begin position="240"/>
        <end position="258"/>
    </location>
</feature>
<dbReference type="AlphaFoldDB" id="A0A2P8D3S5"/>